<reference evidence="9 10" key="1">
    <citation type="submission" date="2019-08" db="EMBL/GenBank/DDBJ databases">
        <title>Hyperibacter terrae gen. nov., sp. nov. and Hyperibacter viscosus sp. nov., two new members in the family Rhodospirillaceae isolated from the rhizosphere of Hypericum perforatum.</title>
        <authorList>
            <person name="Noviana Z."/>
        </authorList>
    </citation>
    <scope>NUCLEOTIDE SEQUENCE [LARGE SCALE GENOMIC DNA]</scope>
    <source>
        <strain evidence="9 10">R5913</strain>
    </source>
</reference>
<comment type="similarity">
    <text evidence="1 7">Belongs to the ABC transporter superfamily.</text>
</comment>
<dbReference type="Gene3D" id="3.40.50.300">
    <property type="entry name" value="P-loop containing nucleotide triphosphate hydrolases"/>
    <property type="match status" value="1"/>
</dbReference>
<evidence type="ECO:0000313" key="9">
    <source>
        <dbReference type="EMBL" id="QEX16875.1"/>
    </source>
</evidence>
<sequence>MAEREESPIVACRGVWKLFGARVEEALAAMQKEQLRKAELLSRFDCVVGVADATFDVRRGEIFCIMGLSGSGKSTLVRHINGLIQPTVGQVLIDGEDIAKKDPATLRRLRAEKIGMVFQNFALLPHRTVIENVAFGLELRKMPRAQRMARAEEVLETVQLTGWAHRWPDELSGGMQQRVGLARALAGDPEILLMDEPFGALDPLIRRQLQDQFLELSRAVRKTTVFITHDLEEAFRVGSRVAIMRDGRIVQIGTPVEILRNPADDYVAEFLSGLSPAKVLRASDIMTPLNGQALPAEAANWPKAQLDSDLALLAELLAVQGDKVVIADGTARAVGLVDRAAVLKTLARRQHHA</sequence>
<dbReference type="InterPro" id="IPR005892">
    <property type="entry name" value="Gly-betaine_transp_ATP-bd"/>
</dbReference>
<dbReference type="GO" id="GO:0005886">
    <property type="term" value="C:plasma membrane"/>
    <property type="evidence" value="ECO:0007669"/>
    <property type="project" value="UniProtKB-SubCell"/>
</dbReference>
<dbReference type="Pfam" id="PF00005">
    <property type="entry name" value="ABC_tran"/>
    <property type="match status" value="1"/>
</dbReference>
<dbReference type="GO" id="GO:0006970">
    <property type="term" value="P:response to osmotic stress"/>
    <property type="evidence" value="ECO:0007669"/>
    <property type="project" value="UniProtKB-ARBA"/>
</dbReference>
<dbReference type="KEGG" id="htq:FRZ44_21700"/>
<proteinExistence type="inferred from homology"/>
<keyword evidence="2 7" id="KW-0813">Transport</keyword>
<organism evidence="9 10">
    <name type="scientific">Hypericibacter terrae</name>
    <dbReference type="NCBI Taxonomy" id="2602015"/>
    <lineage>
        <taxon>Bacteria</taxon>
        <taxon>Pseudomonadati</taxon>
        <taxon>Pseudomonadota</taxon>
        <taxon>Alphaproteobacteria</taxon>
        <taxon>Rhodospirillales</taxon>
        <taxon>Dongiaceae</taxon>
        <taxon>Hypericibacter</taxon>
    </lineage>
</organism>
<dbReference type="GO" id="GO:0015418">
    <property type="term" value="F:ABC-type quaternary ammonium compound transporting activity"/>
    <property type="evidence" value="ECO:0007669"/>
    <property type="project" value="UniProtKB-EC"/>
</dbReference>
<dbReference type="CDD" id="cd03294">
    <property type="entry name" value="ABC_Pro_Gly_Betaine"/>
    <property type="match status" value="1"/>
</dbReference>
<dbReference type="Proteomes" id="UP000326202">
    <property type="component" value="Chromosome"/>
</dbReference>
<comment type="subunit">
    <text evidence="6">The complex is probably composed of two ATP-binding proteins (TmoW), two transmembrane proteins (TmoV) and a solute-binding protein (TmoX).</text>
</comment>
<evidence type="ECO:0000256" key="2">
    <source>
        <dbReference type="ARBA" id="ARBA00022448"/>
    </source>
</evidence>
<name>A0A5J6MK50_9PROT</name>
<comment type="subunit">
    <text evidence="7">The complex is probably composed of two ATP-binding proteins, two transmembrane proteins and a solute-binding protein.</text>
</comment>
<dbReference type="EMBL" id="CP042906">
    <property type="protein sequence ID" value="QEX16875.1"/>
    <property type="molecule type" value="Genomic_DNA"/>
</dbReference>
<evidence type="ECO:0000256" key="7">
    <source>
        <dbReference type="RuleBase" id="RU369116"/>
    </source>
</evidence>
<comment type="catalytic activity">
    <reaction evidence="5">
        <text>a quaternary ammonium(out) + ATP + H2O = a quaternary ammonium(in) + ADP + phosphate + H(+)</text>
        <dbReference type="Rhea" id="RHEA:11036"/>
        <dbReference type="ChEBI" id="CHEBI:15377"/>
        <dbReference type="ChEBI" id="CHEBI:15378"/>
        <dbReference type="ChEBI" id="CHEBI:30616"/>
        <dbReference type="ChEBI" id="CHEBI:35267"/>
        <dbReference type="ChEBI" id="CHEBI:43474"/>
        <dbReference type="ChEBI" id="CHEBI:456216"/>
        <dbReference type="EC" id="7.6.2.9"/>
    </reaction>
    <physiologicalReaction direction="left-to-right" evidence="5">
        <dbReference type="Rhea" id="RHEA:11037"/>
    </physiologicalReaction>
</comment>
<dbReference type="GO" id="GO:0031460">
    <property type="term" value="P:glycine betaine transport"/>
    <property type="evidence" value="ECO:0007669"/>
    <property type="project" value="InterPro"/>
</dbReference>
<evidence type="ECO:0000256" key="4">
    <source>
        <dbReference type="ARBA" id="ARBA00022840"/>
    </source>
</evidence>
<keyword evidence="7" id="KW-1003">Cell membrane</keyword>
<evidence type="ECO:0000256" key="1">
    <source>
        <dbReference type="ARBA" id="ARBA00005417"/>
    </source>
</evidence>
<dbReference type="SUPFAM" id="SSF52540">
    <property type="entry name" value="P-loop containing nucleoside triphosphate hydrolases"/>
    <property type="match status" value="1"/>
</dbReference>
<protein>
    <recommendedName>
        <fullName evidence="7">Quaternary amine transport ATP-binding protein</fullName>
        <ecNumber evidence="7">7.6.2.9</ecNumber>
    </recommendedName>
</protein>
<evidence type="ECO:0000256" key="5">
    <source>
        <dbReference type="ARBA" id="ARBA00051811"/>
    </source>
</evidence>
<dbReference type="EC" id="7.6.2.9" evidence="7"/>
<evidence type="ECO:0000259" key="8">
    <source>
        <dbReference type="PROSITE" id="PS50893"/>
    </source>
</evidence>
<keyword evidence="7" id="KW-0472">Membrane</keyword>
<dbReference type="InterPro" id="IPR017871">
    <property type="entry name" value="ABC_transporter-like_CS"/>
</dbReference>
<keyword evidence="4 7" id="KW-0067">ATP-binding</keyword>
<dbReference type="GO" id="GO:0016887">
    <property type="term" value="F:ATP hydrolysis activity"/>
    <property type="evidence" value="ECO:0007669"/>
    <property type="project" value="UniProtKB-UniRule"/>
</dbReference>
<keyword evidence="10" id="KW-1185">Reference proteome</keyword>
<keyword evidence="7" id="KW-0997">Cell inner membrane</keyword>
<dbReference type="InterPro" id="IPR027417">
    <property type="entry name" value="P-loop_NTPase"/>
</dbReference>
<dbReference type="NCBIfam" id="TIGR01186">
    <property type="entry name" value="proV"/>
    <property type="match status" value="1"/>
</dbReference>
<dbReference type="PANTHER" id="PTHR43869:SF1">
    <property type="entry name" value="GLYCINE BETAINE_PROLINE BETAINE TRANSPORT SYSTEM ATP-BINDING PROTEIN PROV"/>
    <property type="match status" value="1"/>
</dbReference>
<dbReference type="PANTHER" id="PTHR43869">
    <property type="entry name" value="GLYCINE BETAINE/PROLINE BETAINE TRANSPORT SYSTEM ATP-BINDING PROTEIN PROV"/>
    <property type="match status" value="1"/>
</dbReference>
<dbReference type="InterPro" id="IPR003593">
    <property type="entry name" value="AAA+_ATPase"/>
</dbReference>
<evidence type="ECO:0000313" key="10">
    <source>
        <dbReference type="Proteomes" id="UP000326202"/>
    </source>
</evidence>
<dbReference type="RefSeq" id="WP_151177176.1">
    <property type="nucleotide sequence ID" value="NZ_CP042906.1"/>
</dbReference>
<dbReference type="PROSITE" id="PS50893">
    <property type="entry name" value="ABC_TRANSPORTER_2"/>
    <property type="match status" value="1"/>
</dbReference>
<accession>A0A5J6MK50</accession>
<dbReference type="FunFam" id="3.40.50.300:FF:000201">
    <property type="entry name" value="Glycine betaine/L-proline ABC transporter ATP-binding protein"/>
    <property type="match status" value="1"/>
</dbReference>
<dbReference type="GO" id="GO:0006865">
    <property type="term" value="P:amino acid transport"/>
    <property type="evidence" value="ECO:0007669"/>
    <property type="project" value="UniProtKB-UniRule"/>
</dbReference>
<gene>
    <name evidence="9" type="primary">proV</name>
    <name evidence="9" type="ORF">FRZ44_21700</name>
</gene>
<dbReference type="OrthoDB" id="9802264at2"/>
<keyword evidence="3 7" id="KW-0547">Nucleotide-binding</keyword>
<evidence type="ECO:0000256" key="6">
    <source>
        <dbReference type="ARBA" id="ARBA00061968"/>
    </source>
</evidence>
<dbReference type="SMART" id="SM00382">
    <property type="entry name" value="AAA"/>
    <property type="match status" value="1"/>
</dbReference>
<feature type="domain" description="ABC transporter" evidence="8">
    <location>
        <begin position="35"/>
        <end position="271"/>
    </location>
</feature>
<dbReference type="InterPro" id="IPR003439">
    <property type="entry name" value="ABC_transporter-like_ATP-bd"/>
</dbReference>
<dbReference type="AlphaFoldDB" id="A0A5J6MK50"/>
<dbReference type="GO" id="GO:0005524">
    <property type="term" value="F:ATP binding"/>
    <property type="evidence" value="ECO:0007669"/>
    <property type="project" value="UniProtKB-UniRule"/>
</dbReference>
<dbReference type="InterPro" id="IPR051921">
    <property type="entry name" value="ABC_osmolyte_uptake_ATP-bind"/>
</dbReference>
<comment type="subcellular location">
    <subcellularLocation>
        <location evidence="7">Cell inner membrane</location>
        <topology evidence="7">Peripheral membrane protein</topology>
    </subcellularLocation>
</comment>
<dbReference type="PROSITE" id="PS00211">
    <property type="entry name" value="ABC_TRANSPORTER_1"/>
    <property type="match status" value="1"/>
</dbReference>
<evidence type="ECO:0000256" key="3">
    <source>
        <dbReference type="ARBA" id="ARBA00022741"/>
    </source>
</evidence>